<reference evidence="7 8" key="1">
    <citation type="submission" date="2022-10" db="EMBL/GenBank/DDBJ databases">
        <title>Kaistella sp. BT-6-1-3.</title>
        <authorList>
            <person name="Ai J."/>
            <person name="Deng Z."/>
        </authorList>
    </citation>
    <scope>NUCLEOTIDE SEQUENCE [LARGE SCALE GENOMIC DNA]</scope>
    <source>
        <strain evidence="7 8">BT6-1-3</strain>
    </source>
</reference>
<keyword evidence="4 6" id="KW-1133">Transmembrane helix</keyword>
<evidence type="ECO:0000256" key="3">
    <source>
        <dbReference type="ARBA" id="ARBA00022692"/>
    </source>
</evidence>
<dbReference type="Pfam" id="PF03739">
    <property type="entry name" value="LptF_LptG"/>
    <property type="match status" value="1"/>
</dbReference>
<feature type="transmembrane region" description="Helical" evidence="6">
    <location>
        <begin position="340"/>
        <end position="359"/>
    </location>
</feature>
<dbReference type="Proteomes" id="UP001209107">
    <property type="component" value="Unassembled WGS sequence"/>
</dbReference>
<sequence>MKIIDLYIIKKYLGTFGFMLGLLTIIVLIIDVQAKAPRIESNGFTVGEFLIDFYPYWIINLIITFMSILVFISVIFFTSRIANNTEIVAIISSGASFHRFARPYLMTSGFIAVLALLINHFVLPLANIKKNELEPYTYNAKSREEFTGNAEIATQLSKTEYIFIKSYNKKEKRGSGFIYQKLDKNRKLIYQLIANEFYWQKDKKHFVLNSYLEKTITKDESEKLGNGDSMTKSFGHPPEELFPDVLLGQNKTTPELIKFIDREKEKGNANLNSYLNELYQRTSMPVSVIILTFLGLSLSSQKKRGGLGVNLAIGIALAFVFVFSFEVLKVVSENKTLPPLLAIWLPNIIFAPVALYLYFKRANQ</sequence>
<evidence type="ECO:0000256" key="6">
    <source>
        <dbReference type="SAM" id="Phobius"/>
    </source>
</evidence>
<keyword evidence="2" id="KW-1003">Cell membrane</keyword>
<evidence type="ECO:0000256" key="5">
    <source>
        <dbReference type="ARBA" id="ARBA00023136"/>
    </source>
</evidence>
<dbReference type="PANTHER" id="PTHR33529:SF8">
    <property type="entry name" value="PERMEASE, YJGP_YJGQ FAMILY"/>
    <property type="match status" value="1"/>
</dbReference>
<evidence type="ECO:0000256" key="2">
    <source>
        <dbReference type="ARBA" id="ARBA00022475"/>
    </source>
</evidence>
<evidence type="ECO:0000256" key="1">
    <source>
        <dbReference type="ARBA" id="ARBA00004651"/>
    </source>
</evidence>
<comment type="subcellular location">
    <subcellularLocation>
        <location evidence="1">Cell membrane</location>
        <topology evidence="1">Multi-pass membrane protein</topology>
    </subcellularLocation>
</comment>
<accession>A0ABT3JLZ9</accession>
<gene>
    <name evidence="7" type="ORF">OK344_06220</name>
</gene>
<proteinExistence type="predicted"/>
<feature type="transmembrane region" description="Helical" evidence="6">
    <location>
        <begin position="104"/>
        <end position="123"/>
    </location>
</feature>
<organism evidence="7 8">
    <name type="scientific">Kaistella yananensis</name>
    <dbReference type="NCBI Taxonomy" id="2989820"/>
    <lineage>
        <taxon>Bacteria</taxon>
        <taxon>Pseudomonadati</taxon>
        <taxon>Bacteroidota</taxon>
        <taxon>Flavobacteriia</taxon>
        <taxon>Flavobacteriales</taxon>
        <taxon>Weeksellaceae</taxon>
        <taxon>Chryseobacterium group</taxon>
        <taxon>Kaistella</taxon>
    </lineage>
</organism>
<feature type="transmembrane region" description="Helical" evidence="6">
    <location>
        <begin position="54"/>
        <end position="77"/>
    </location>
</feature>
<feature type="transmembrane region" description="Helical" evidence="6">
    <location>
        <begin position="278"/>
        <end position="296"/>
    </location>
</feature>
<dbReference type="EMBL" id="JAPCHZ010000002">
    <property type="protein sequence ID" value="MCW4451801.1"/>
    <property type="molecule type" value="Genomic_DNA"/>
</dbReference>
<evidence type="ECO:0000313" key="7">
    <source>
        <dbReference type="EMBL" id="MCW4451801.1"/>
    </source>
</evidence>
<dbReference type="InterPro" id="IPR005495">
    <property type="entry name" value="LptG/LptF_permease"/>
</dbReference>
<feature type="transmembrane region" description="Helical" evidence="6">
    <location>
        <begin position="12"/>
        <end position="34"/>
    </location>
</feature>
<keyword evidence="5 6" id="KW-0472">Membrane</keyword>
<dbReference type="PANTHER" id="PTHR33529">
    <property type="entry name" value="SLR0882 PROTEIN-RELATED"/>
    <property type="match status" value="1"/>
</dbReference>
<feature type="transmembrane region" description="Helical" evidence="6">
    <location>
        <begin position="308"/>
        <end position="328"/>
    </location>
</feature>
<evidence type="ECO:0000313" key="8">
    <source>
        <dbReference type="Proteomes" id="UP001209107"/>
    </source>
</evidence>
<protein>
    <submittedName>
        <fullName evidence="7">LptF/LptG family permease</fullName>
    </submittedName>
</protein>
<dbReference type="RefSeq" id="WP_265143964.1">
    <property type="nucleotide sequence ID" value="NZ_JAPCHZ010000002.1"/>
</dbReference>
<name>A0ABT3JLZ9_9FLAO</name>
<keyword evidence="8" id="KW-1185">Reference proteome</keyword>
<keyword evidence="3 6" id="KW-0812">Transmembrane</keyword>
<evidence type="ECO:0000256" key="4">
    <source>
        <dbReference type="ARBA" id="ARBA00022989"/>
    </source>
</evidence>
<comment type="caution">
    <text evidence="7">The sequence shown here is derived from an EMBL/GenBank/DDBJ whole genome shotgun (WGS) entry which is preliminary data.</text>
</comment>